<dbReference type="Proteomes" id="UP000288216">
    <property type="component" value="Unassembled WGS sequence"/>
</dbReference>
<organism evidence="14 15">
    <name type="scientific">Scyliorhinus torazame</name>
    <name type="common">Cloudy catshark</name>
    <name type="synonym">Catulus torazame</name>
    <dbReference type="NCBI Taxonomy" id="75743"/>
    <lineage>
        <taxon>Eukaryota</taxon>
        <taxon>Metazoa</taxon>
        <taxon>Chordata</taxon>
        <taxon>Craniata</taxon>
        <taxon>Vertebrata</taxon>
        <taxon>Chondrichthyes</taxon>
        <taxon>Elasmobranchii</taxon>
        <taxon>Galeomorphii</taxon>
        <taxon>Galeoidea</taxon>
        <taxon>Carcharhiniformes</taxon>
        <taxon>Scyliorhinidae</taxon>
        <taxon>Scyliorhinus</taxon>
    </lineage>
</organism>
<keyword evidence="8 12" id="KW-1133">Transmembrane helix</keyword>
<dbReference type="SMART" id="SM00112">
    <property type="entry name" value="CA"/>
    <property type="match status" value="4"/>
</dbReference>
<dbReference type="STRING" id="75743.A0A401Q0T4"/>
<dbReference type="EMBL" id="BFAA01009271">
    <property type="protein sequence ID" value="GCB78985.1"/>
    <property type="molecule type" value="Genomic_DNA"/>
</dbReference>
<dbReference type="FunFam" id="2.60.40.60:FF:000083">
    <property type="entry name" value="Desmoglein 1"/>
    <property type="match status" value="1"/>
</dbReference>
<keyword evidence="7" id="KW-0130">Cell adhesion</keyword>
<evidence type="ECO:0000256" key="3">
    <source>
        <dbReference type="ARBA" id="ARBA00022475"/>
    </source>
</evidence>
<feature type="transmembrane region" description="Helical" evidence="12">
    <location>
        <begin position="470"/>
        <end position="490"/>
    </location>
</feature>
<keyword evidence="5" id="KW-0677">Repeat</keyword>
<dbReference type="InterPro" id="IPR015919">
    <property type="entry name" value="Cadherin-like_sf"/>
</dbReference>
<keyword evidence="10" id="KW-0325">Glycoprotein</keyword>
<dbReference type="AlphaFoldDB" id="A0A401Q0T4"/>
<name>A0A401Q0T4_SCYTO</name>
<evidence type="ECO:0000256" key="4">
    <source>
        <dbReference type="ARBA" id="ARBA00022692"/>
    </source>
</evidence>
<feature type="domain" description="Cadherin" evidence="13">
    <location>
        <begin position="124"/>
        <end position="250"/>
    </location>
</feature>
<evidence type="ECO:0000256" key="5">
    <source>
        <dbReference type="ARBA" id="ARBA00022737"/>
    </source>
</evidence>
<dbReference type="PRINTS" id="PR00205">
    <property type="entry name" value="CADHERIN"/>
</dbReference>
<dbReference type="InterPro" id="IPR050971">
    <property type="entry name" value="Cadherin-domain_protein"/>
</dbReference>
<evidence type="ECO:0000256" key="7">
    <source>
        <dbReference type="ARBA" id="ARBA00022889"/>
    </source>
</evidence>
<dbReference type="Pfam" id="PF00028">
    <property type="entry name" value="Cadherin"/>
    <property type="match status" value="3"/>
</dbReference>
<dbReference type="PANTHER" id="PTHR24025">
    <property type="entry name" value="DESMOGLEIN FAMILY MEMBER"/>
    <property type="match status" value="1"/>
</dbReference>
<evidence type="ECO:0000259" key="13">
    <source>
        <dbReference type="PROSITE" id="PS50268"/>
    </source>
</evidence>
<dbReference type="CDD" id="cd11304">
    <property type="entry name" value="Cadherin_repeat"/>
    <property type="match status" value="3"/>
</dbReference>
<dbReference type="PROSITE" id="PS50268">
    <property type="entry name" value="CADHERIN_2"/>
    <property type="match status" value="4"/>
</dbReference>
<dbReference type="GO" id="GO:0030057">
    <property type="term" value="C:desmosome"/>
    <property type="evidence" value="ECO:0007669"/>
    <property type="project" value="TreeGrafter"/>
</dbReference>
<evidence type="ECO:0000256" key="1">
    <source>
        <dbReference type="ARBA" id="ARBA00004236"/>
    </source>
</evidence>
<keyword evidence="4 12" id="KW-0812">Transmembrane</keyword>
<evidence type="ECO:0000256" key="9">
    <source>
        <dbReference type="ARBA" id="ARBA00023136"/>
    </source>
</evidence>
<evidence type="ECO:0000256" key="11">
    <source>
        <dbReference type="PROSITE-ProRule" id="PRU00043"/>
    </source>
</evidence>
<dbReference type="InterPro" id="IPR002126">
    <property type="entry name" value="Cadherin-like_dom"/>
</dbReference>
<evidence type="ECO:0000313" key="14">
    <source>
        <dbReference type="EMBL" id="GCB78985.1"/>
    </source>
</evidence>
<dbReference type="InterPro" id="IPR020894">
    <property type="entry name" value="Cadherin_CS"/>
</dbReference>
<proteinExistence type="predicted"/>
<reference evidence="14 15" key="1">
    <citation type="journal article" date="2018" name="Nat. Ecol. Evol.">
        <title>Shark genomes provide insights into elasmobranch evolution and the origin of vertebrates.</title>
        <authorList>
            <person name="Hara Y"/>
            <person name="Yamaguchi K"/>
            <person name="Onimaru K"/>
            <person name="Kadota M"/>
            <person name="Koyanagi M"/>
            <person name="Keeley SD"/>
            <person name="Tatsumi K"/>
            <person name="Tanaka K"/>
            <person name="Motone F"/>
            <person name="Kageyama Y"/>
            <person name="Nozu R"/>
            <person name="Adachi N"/>
            <person name="Nishimura O"/>
            <person name="Nakagawa R"/>
            <person name="Tanegashima C"/>
            <person name="Kiyatake I"/>
            <person name="Matsumoto R"/>
            <person name="Murakumo K"/>
            <person name="Nishida K"/>
            <person name="Terakita A"/>
            <person name="Kuratani S"/>
            <person name="Sato K"/>
            <person name="Hyodo S Kuraku.S."/>
        </authorList>
    </citation>
    <scope>NUCLEOTIDE SEQUENCE [LARGE SCALE GENOMIC DNA]</scope>
</reference>
<comment type="subcellular location">
    <subcellularLocation>
        <location evidence="1">Cell membrane</location>
    </subcellularLocation>
    <subcellularLocation>
        <location evidence="2">Membrane</location>
        <topology evidence="2">Single-pass type I membrane protein</topology>
    </subcellularLocation>
</comment>
<keyword evidence="15" id="KW-1185">Reference proteome</keyword>
<evidence type="ECO:0000256" key="6">
    <source>
        <dbReference type="ARBA" id="ARBA00022837"/>
    </source>
</evidence>
<dbReference type="SUPFAM" id="SSF49313">
    <property type="entry name" value="Cadherin-like"/>
    <property type="match status" value="4"/>
</dbReference>
<keyword evidence="9 12" id="KW-0472">Membrane</keyword>
<evidence type="ECO:0000256" key="8">
    <source>
        <dbReference type="ARBA" id="ARBA00022989"/>
    </source>
</evidence>
<dbReference type="GO" id="GO:0007156">
    <property type="term" value="P:homophilic cell adhesion via plasma membrane adhesion molecules"/>
    <property type="evidence" value="ECO:0007669"/>
    <property type="project" value="InterPro"/>
</dbReference>
<protein>
    <recommendedName>
        <fullName evidence="13">Cadherin domain-containing protein</fullName>
    </recommendedName>
</protein>
<feature type="domain" description="Cadherin" evidence="13">
    <location>
        <begin position="247"/>
        <end position="359"/>
    </location>
</feature>
<evidence type="ECO:0000256" key="2">
    <source>
        <dbReference type="ARBA" id="ARBA00004479"/>
    </source>
</evidence>
<dbReference type="GO" id="GO:0005886">
    <property type="term" value="C:plasma membrane"/>
    <property type="evidence" value="ECO:0007669"/>
    <property type="project" value="UniProtKB-SubCell"/>
</dbReference>
<keyword evidence="3" id="KW-1003">Cell membrane</keyword>
<dbReference type="GO" id="GO:0005509">
    <property type="term" value="F:calcium ion binding"/>
    <property type="evidence" value="ECO:0007669"/>
    <property type="project" value="UniProtKB-UniRule"/>
</dbReference>
<dbReference type="Gene3D" id="2.60.40.60">
    <property type="entry name" value="Cadherins"/>
    <property type="match status" value="4"/>
</dbReference>
<feature type="domain" description="Cadherin" evidence="13">
    <location>
        <begin position="17"/>
        <end position="123"/>
    </location>
</feature>
<dbReference type="FunFam" id="2.60.40.60:FF:000068">
    <property type="entry name" value="Desmoglein 1"/>
    <property type="match status" value="1"/>
</dbReference>
<gene>
    <name evidence="14" type="ORF">scyTo_0015919</name>
</gene>
<accession>A0A401Q0T4</accession>
<evidence type="ECO:0000256" key="10">
    <source>
        <dbReference type="ARBA" id="ARBA00023180"/>
    </source>
</evidence>
<keyword evidence="6 11" id="KW-0106">Calcium</keyword>
<dbReference type="PANTHER" id="PTHR24025:SF1">
    <property type="entry name" value="DESMOGLEIN-2"/>
    <property type="match status" value="1"/>
</dbReference>
<comment type="caution">
    <text evidence="14">The sequence shown here is derived from an EMBL/GenBank/DDBJ whole genome shotgun (WGS) entry which is preliminary data.</text>
</comment>
<evidence type="ECO:0000313" key="15">
    <source>
        <dbReference type="Proteomes" id="UP000288216"/>
    </source>
</evidence>
<dbReference type="PROSITE" id="PS00232">
    <property type="entry name" value="CADHERIN_1"/>
    <property type="match status" value="2"/>
</dbReference>
<evidence type="ECO:0000256" key="12">
    <source>
        <dbReference type="SAM" id="Phobius"/>
    </source>
</evidence>
<feature type="domain" description="Cadherin" evidence="13">
    <location>
        <begin position="373"/>
        <end position="462"/>
    </location>
</feature>
<dbReference type="FunFam" id="2.60.40.60:FF:000027">
    <property type="entry name" value="Cadherin 2"/>
    <property type="match status" value="1"/>
</dbReference>
<dbReference type="OrthoDB" id="8961010at2759"/>
<sequence length="491" mass="54091">MLHIEVLDENDNAPVFTQQVFEGEVEELSPIGTFVLKLNATDADIGDNAAIAYKIISRKSQHLFTARSNGVIQTFGRNLDRETQDLYTLIVQGCDLNGNAGGKCSKANAQIRILDVNDNIPTLEKEEYEVSVEENSLNDEVTRIKVFDKDQEFTDNWIGNFDIIEGNEGGHFRFEVDEQTNEGILVLQQELDYEKVQTKNLVIRVSNKAQYHSSVITGGGGGGGSVMVKPIRIKVNVRDQKEGFSFKPTKKRLSMTEDTTRVTIGHSFGTYPAISADTGKESERTRYAKNSDAANYFNINPETGEITLNKFPDRESEYVVDGKYTATILAIDNDGPVPKTATGTIVFDVDDANDNIPLIGDLKPCMCEEATSLTITANDADSYPNAGPYHFKLVDQPGVTDKWKILRRDDTSAVLQPIAKLWPHTFNVPIRVDDNQGSGKVQNVEVNVKECTENNVPCSPENMRQSNTRGAGLGASAIGLMVLGALLLLCK</sequence>
<dbReference type="OMA" id="AYQNESH"/>